<feature type="transmembrane region" description="Helical" evidence="12">
    <location>
        <begin position="1500"/>
        <end position="1519"/>
    </location>
</feature>
<feature type="transmembrane region" description="Helical" evidence="12">
    <location>
        <begin position="911"/>
        <end position="935"/>
    </location>
</feature>
<dbReference type="PROSITE" id="PS00154">
    <property type="entry name" value="ATPASE_E1_E2"/>
    <property type="match status" value="1"/>
</dbReference>
<organism evidence="14 15">
    <name type="scientific">Desulforamulus aquiferis</name>
    <dbReference type="NCBI Taxonomy" id="1397668"/>
    <lineage>
        <taxon>Bacteria</taxon>
        <taxon>Bacillati</taxon>
        <taxon>Bacillota</taxon>
        <taxon>Clostridia</taxon>
        <taxon>Eubacteriales</taxon>
        <taxon>Peptococcaceae</taxon>
        <taxon>Desulforamulus</taxon>
    </lineage>
</organism>
<evidence type="ECO:0000256" key="6">
    <source>
        <dbReference type="ARBA" id="ARBA00022741"/>
    </source>
</evidence>
<dbReference type="EMBL" id="JARPTC010000004">
    <property type="protein sequence ID" value="MDO7786237.1"/>
    <property type="molecule type" value="Genomic_DNA"/>
</dbReference>
<comment type="similarity">
    <text evidence="2">Belongs to the cation transport ATPase (P-type) (TC 3.A.3) family. Type IIA subfamily.</text>
</comment>
<evidence type="ECO:0000256" key="12">
    <source>
        <dbReference type="SAM" id="Phobius"/>
    </source>
</evidence>
<evidence type="ECO:0000256" key="9">
    <source>
        <dbReference type="ARBA" id="ARBA00022967"/>
    </source>
</evidence>
<dbReference type="InterPro" id="IPR023298">
    <property type="entry name" value="ATPase_P-typ_TM_dom_sf"/>
</dbReference>
<proteinExistence type="inferred from homology"/>
<dbReference type="SUPFAM" id="SSF81653">
    <property type="entry name" value="Calcium ATPase, transduction domain A"/>
    <property type="match status" value="1"/>
</dbReference>
<evidence type="ECO:0000256" key="4">
    <source>
        <dbReference type="ARBA" id="ARBA00022553"/>
    </source>
</evidence>
<dbReference type="InterPro" id="IPR004014">
    <property type="entry name" value="ATPase_P-typ_cation-transptr_N"/>
</dbReference>
<evidence type="ECO:0000256" key="2">
    <source>
        <dbReference type="ARBA" id="ARBA00005675"/>
    </source>
</evidence>
<feature type="transmembrane region" description="Helical" evidence="12">
    <location>
        <begin position="1355"/>
        <end position="1377"/>
    </location>
</feature>
<dbReference type="FunFam" id="2.70.150.10:FF:000160">
    <property type="entry name" value="Sarcoplasmic/endoplasmic reticulum calcium ATPase 1"/>
    <property type="match status" value="1"/>
</dbReference>
<dbReference type="PANTHER" id="PTHR43294:SF21">
    <property type="entry name" value="CATION TRANSPORTING ATPASE"/>
    <property type="match status" value="1"/>
</dbReference>
<dbReference type="SUPFAM" id="SSF81665">
    <property type="entry name" value="Calcium ATPase, transmembrane domain M"/>
    <property type="match status" value="1"/>
</dbReference>
<dbReference type="GO" id="GO:0005886">
    <property type="term" value="C:plasma membrane"/>
    <property type="evidence" value="ECO:0007669"/>
    <property type="project" value="UniProtKB-SubCell"/>
</dbReference>
<feature type="transmembrane region" description="Helical" evidence="12">
    <location>
        <begin position="885"/>
        <end position="905"/>
    </location>
</feature>
<feature type="domain" description="Cation-transporting P-type ATPase N-terminal" evidence="13">
    <location>
        <begin position="643"/>
        <end position="717"/>
    </location>
</feature>
<dbReference type="SFLD" id="SFLDS00003">
    <property type="entry name" value="Haloacid_Dehalogenase"/>
    <property type="match status" value="1"/>
</dbReference>
<evidence type="ECO:0000259" key="13">
    <source>
        <dbReference type="SMART" id="SM00831"/>
    </source>
</evidence>
<evidence type="ECO:0000256" key="1">
    <source>
        <dbReference type="ARBA" id="ARBA00004651"/>
    </source>
</evidence>
<dbReference type="InterPro" id="IPR008250">
    <property type="entry name" value="ATPase_P-typ_transduc_dom_A_sf"/>
</dbReference>
<dbReference type="PANTHER" id="PTHR43294">
    <property type="entry name" value="SODIUM/POTASSIUM-TRANSPORTING ATPASE SUBUNIT ALPHA"/>
    <property type="match status" value="1"/>
</dbReference>
<dbReference type="InterPro" id="IPR050510">
    <property type="entry name" value="Cation_transp_ATPase_P-type"/>
</dbReference>
<protein>
    <submittedName>
        <fullName evidence="14">HAD-IC family P-type ATPase</fullName>
    </submittedName>
</protein>
<dbReference type="GO" id="GO:0016887">
    <property type="term" value="F:ATP hydrolysis activity"/>
    <property type="evidence" value="ECO:0007669"/>
    <property type="project" value="InterPro"/>
</dbReference>
<dbReference type="SUPFAM" id="SSF81660">
    <property type="entry name" value="Metal cation-transporting ATPase, ATP-binding domain N"/>
    <property type="match status" value="2"/>
</dbReference>
<dbReference type="InterPro" id="IPR044492">
    <property type="entry name" value="P_typ_ATPase_HD_dom"/>
</dbReference>
<keyword evidence="9" id="KW-1278">Translocase</keyword>
<dbReference type="PRINTS" id="PR00120">
    <property type="entry name" value="HATPASE"/>
</dbReference>
<comment type="caution">
    <text evidence="14">The sequence shown here is derived from an EMBL/GenBank/DDBJ whole genome shotgun (WGS) entry which is preliminary data.</text>
</comment>
<dbReference type="GO" id="GO:0005524">
    <property type="term" value="F:ATP binding"/>
    <property type="evidence" value="ECO:0007669"/>
    <property type="project" value="UniProtKB-KW"/>
</dbReference>
<keyword evidence="4" id="KW-0597">Phosphoprotein</keyword>
<dbReference type="SFLD" id="SFLDF00027">
    <property type="entry name" value="p-type_atpase"/>
    <property type="match status" value="1"/>
</dbReference>
<dbReference type="Pfam" id="PF00690">
    <property type="entry name" value="Cation_ATPase_N"/>
    <property type="match status" value="1"/>
</dbReference>
<dbReference type="FunFam" id="3.40.50.1000:FF:000028">
    <property type="entry name" value="Calcium-transporting P-type ATPase, putative"/>
    <property type="match status" value="1"/>
</dbReference>
<dbReference type="InterPro" id="IPR036412">
    <property type="entry name" value="HAD-like_sf"/>
</dbReference>
<feature type="transmembrane region" description="Helical" evidence="12">
    <location>
        <begin position="1462"/>
        <end position="1480"/>
    </location>
</feature>
<dbReference type="InterPro" id="IPR018303">
    <property type="entry name" value="ATPase_P-typ_P_site"/>
</dbReference>
<evidence type="ECO:0000256" key="7">
    <source>
        <dbReference type="ARBA" id="ARBA00022840"/>
    </source>
</evidence>
<evidence type="ECO:0000256" key="10">
    <source>
        <dbReference type="ARBA" id="ARBA00022989"/>
    </source>
</evidence>
<dbReference type="Pfam" id="PF19991">
    <property type="entry name" value="HMA_2"/>
    <property type="match status" value="1"/>
</dbReference>
<evidence type="ECO:0000256" key="8">
    <source>
        <dbReference type="ARBA" id="ARBA00022842"/>
    </source>
</evidence>
<dbReference type="InterPro" id="IPR023214">
    <property type="entry name" value="HAD_sf"/>
</dbReference>
<dbReference type="Pfam" id="PF13246">
    <property type="entry name" value="Cation_ATPase"/>
    <property type="match status" value="1"/>
</dbReference>
<dbReference type="NCBIfam" id="TIGR01494">
    <property type="entry name" value="ATPase_P-type"/>
    <property type="match status" value="3"/>
</dbReference>
<dbReference type="Pfam" id="PF00122">
    <property type="entry name" value="E1-E2_ATPase"/>
    <property type="match status" value="1"/>
</dbReference>
<keyword evidence="7" id="KW-0067">ATP-binding</keyword>
<gene>
    <name evidence="14" type="ORF">P6N53_03245</name>
</gene>
<dbReference type="Gene3D" id="2.70.150.10">
    <property type="entry name" value="Calcium-transporting ATPase, cytoplasmic transduction domain A"/>
    <property type="match status" value="1"/>
</dbReference>
<keyword evidence="5 12" id="KW-0812">Transmembrane</keyword>
<evidence type="ECO:0000313" key="15">
    <source>
        <dbReference type="Proteomes" id="UP001172911"/>
    </source>
</evidence>
<keyword evidence="10 12" id="KW-1133">Transmembrane helix</keyword>
<keyword evidence="11 12" id="KW-0472">Membrane</keyword>
<accession>A0AAW7ZA38</accession>
<comment type="subcellular location">
    <subcellularLocation>
        <location evidence="1">Cell membrane</location>
        <topology evidence="1">Multi-pass membrane protein</topology>
    </subcellularLocation>
</comment>
<evidence type="ECO:0000313" key="14">
    <source>
        <dbReference type="EMBL" id="MDO7786237.1"/>
    </source>
</evidence>
<dbReference type="InterPro" id="IPR001757">
    <property type="entry name" value="P_typ_ATPase"/>
</dbReference>
<keyword evidence="6" id="KW-0547">Nucleotide-binding</keyword>
<dbReference type="InterPro" id="IPR023299">
    <property type="entry name" value="ATPase_P-typ_cyto_dom_N"/>
</dbReference>
<reference evidence="14" key="2">
    <citation type="submission" date="2023-03" db="EMBL/GenBank/DDBJ databases">
        <authorList>
            <person name="Zhang Z."/>
        </authorList>
    </citation>
    <scope>NUCLEOTIDE SEQUENCE</scope>
    <source>
        <strain evidence="14">DSA</strain>
    </source>
</reference>
<dbReference type="InterPro" id="IPR059000">
    <property type="entry name" value="ATPase_P-type_domA"/>
</dbReference>
<evidence type="ECO:0000256" key="5">
    <source>
        <dbReference type="ARBA" id="ARBA00022692"/>
    </source>
</evidence>
<sequence length="1527" mass="165441">MNSIGKTVNHNIIKGRVTVIHRLPGRIRLLLPGLKGDHSMAEIIMDNLKTIQGIYLVEANFLTGRVLVIFNPGKISEFNIIANLEQYRLKNCFQGNTTKKSHKISRQDQDELSIKRQLLNVALGGGVLAYLGLKHYFIGRTPLAKHPHIFNLAAATTLVSGYPVLRNGIKGLSKGRVNHDLVISALAIGTTLLRESVPGLAVMLLANLTSLGQSLLLKGYQSALPDLPELPGDSIHRPEYDEKSNWSSLGQEYSNKAVMPMLGLAAVAGLKGTGGFQRALSILLAANPSPVRIAAPTAVTAAMTRAGKEGIFFRDNKTLEILDGVDTIIFSGKDMLSQTSYRVGDILPMPGISRKRLLEMAVEVTKENEHVYAPALKRELAVRWHKLTHLEGLENHQEKNSQLLVGNEQELIEAGIETKWGVFKAKRLEHLGQVPLFVAHQARVVGIIGIKPSHGQDWRRIIRDLHLLGITQVQDSWDQLTFSERESLLKKLRQQGKRVALVLGNQDDLSLLKEASAGICLTGLPNNHADVVIASLSLLPEVFRVSHRAKHRVKQNIALVQAANALGLALGASGWLHPMAAKVYGDLTSVALGFNSLRLLSGKRPGSKRSSRHLKAEQEIAAALEESLMHSGEGNNNFSKCSNWHSLSFAETLSRLQTDLEQGLEERDVLQRKAYFGPNRMVEEKPPSFFSRLWGQLKDFLVKTLMASAGVCALLGEFGDALAIVAILAINALLGALQEQKAEGALNSLGKLSAPTAKVRRMGKVERIPAIELVPGDIVLLEQGDGVPADLRLLEAHGLEIEESALTGEPYPVVKNSSQLADCIPLLDCENLAFMGTNVTRGRAVGVVIATGMSTEIGKIAGMLDSQENGPTPLQNRMADVGNVILKYCLVVSGLVVLAGILRGGSLFKMFLTGVSLAVAAIPEGLPAVVTIALASGVRRMAKENAVVRHLPAVETLGSATMICTDKTGTLTQNRQQVQAVFTGGSWWQAHKVGQPLRQLEDNKDSQDLISLLSAGILCNDANLKWSGKKPGKGNQPNWLIEGDPTEGALLLAGLREDINYKEIRKEWKRVREIPFDAERLRMTVVCQREEKGTVAFVKGAPEVVIKLCTKVQKNGRNIRMNANLRKEYLDANENMTGEAMRVLAIAYRPLDESKETDPEKSLVLLGLVGMVDPPRPEVKGAIATCHRAGIKVVMITGDHPHTALAIAKKVGITEKDMVITGQDIDSFSDLELAAVLKEVRVFARVLPGHKLRLVKAFKNRGEVLAMVGDGINDAPAVKESNIGVAMGQAGTDVTKQAADIVLMDDNFATLVSAVEQGRGIYSNIKRSVRYLLSTNVGLVLLVFLSVVLGMPMPLIPIQLLFLNVLGDGLPALALGVETPGKKLMDKPPRPASQSFFADGLGDQIVSRGLATGLVGLETYRRFLKYGDVGLARTVTMASFAASKLLFALECGEKKKGKQNSYLIGSVALSAAMLAGAVYLPYGRQIFKTSPLGLNAIGNILGASGLTYLVEKFITAAWLSRKPKIVN</sequence>
<dbReference type="PRINTS" id="PR00119">
    <property type="entry name" value="CATATPASE"/>
</dbReference>
<dbReference type="RefSeq" id="WP_304541142.1">
    <property type="nucleotide sequence ID" value="NZ_JARPTC010000004.1"/>
</dbReference>
<dbReference type="SUPFAM" id="SSF56784">
    <property type="entry name" value="HAD-like"/>
    <property type="match status" value="1"/>
</dbReference>
<dbReference type="Gene3D" id="3.40.1110.10">
    <property type="entry name" value="Calcium-transporting ATPase, cytoplasmic domain N"/>
    <property type="match status" value="2"/>
</dbReference>
<dbReference type="InterPro" id="IPR006068">
    <property type="entry name" value="ATPase_P-typ_cation-transptr_C"/>
</dbReference>
<dbReference type="Gene3D" id="3.40.50.1000">
    <property type="entry name" value="HAD superfamily/HAD-like"/>
    <property type="match status" value="2"/>
</dbReference>
<keyword evidence="15" id="KW-1185">Reference proteome</keyword>
<evidence type="ECO:0000256" key="3">
    <source>
        <dbReference type="ARBA" id="ARBA00022475"/>
    </source>
</evidence>
<dbReference type="Proteomes" id="UP001172911">
    <property type="component" value="Unassembled WGS sequence"/>
</dbReference>
<dbReference type="Gene3D" id="1.20.1110.10">
    <property type="entry name" value="Calcium-transporting ATPase, transmembrane domain"/>
    <property type="match status" value="1"/>
</dbReference>
<dbReference type="Pfam" id="PF00689">
    <property type="entry name" value="Cation_ATPase_C"/>
    <property type="match status" value="1"/>
</dbReference>
<dbReference type="SMART" id="SM00831">
    <property type="entry name" value="Cation_ATPase_N"/>
    <property type="match status" value="1"/>
</dbReference>
<reference evidence="14" key="1">
    <citation type="journal article" date="2023" name="J. Hazard. Mater.">
        <title>Anaerobic biodegradation of pyrene and benzo[a]pyrene by a new sulfate-reducing Desulforamulus aquiferis strain DSA.</title>
        <authorList>
            <person name="Zhang Z."/>
            <person name="Sun J."/>
            <person name="Gong X."/>
            <person name="Wang C."/>
            <person name="Wang H."/>
        </authorList>
    </citation>
    <scope>NUCLEOTIDE SEQUENCE</scope>
    <source>
        <strain evidence="14">DSA</strain>
    </source>
</reference>
<feature type="transmembrane region" description="Helical" evidence="12">
    <location>
        <begin position="1329"/>
        <end position="1349"/>
    </location>
</feature>
<keyword evidence="8" id="KW-0460">Magnesium</keyword>
<name>A0AAW7ZA38_9FIRM</name>
<keyword evidence="3" id="KW-1003">Cell membrane</keyword>
<dbReference type="SFLD" id="SFLDG00002">
    <property type="entry name" value="C1.7:_P-type_atpase_like"/>
    <property type="match status" value="1"/>
</dbReference>
<evidence type="ECO:0000256" key="11">
    <source>
        <dbReference type="ARBA" id="ARBA00023136"/>
    </source>
</evidence>